<accession>A0A2T4ZDD5</accession>
<feature type="transmembrane region" description="Helical" evidence="2">
    <location>
        <begin position="237"/>
        <end position="260"/>
    </location>
</feature>
<keyword evidence="1" id="KW-0175">Coiled coil</keyword>
<keyword evidence="2" id="KW-0472">Membrane</keyword>
<feature type="transmembrane region" description="Helical" evidence="2">
    <location>
        <begin position="21"/>
        <end position="41"/>
    </location>
</feature>
<evidence type="ECO:0000313" key="3">
    <source>
        <dbReference type="EMBL" id="PTM59899.1"/>
    </source>
</evidence>
<proteinExistence type="predicted"/>
<feature type="transmembrane region" description="Helical" evidence="2">
    <location>
        <begin position="111"/>
        <end position="133"/>
    </location>
</feature>
<reference evidence="3 4" key="1">
    <citation type="submission" date="2018-04" db="EMBL/GenBank/DDBJ databases">
        <title>Genomic Encyclopedia of Archaeal and Bacterial Type Strains, Phase II (KMG-II): from individual species to whole genera.</title>
        <authorList>
            <person name="Goeker M."/>
        </authorList>
    </citation>
    <scope>NUCLEOTIDE SEQUENCE [LARGE SCALE GENOMIC DNA]</scope>
    <source>
        <strain evidence="3 4">DSM 45169</strain>
    </source>
</reference>
<evidence type="ECO:0000256" key="2">
    <source>
        <dbReference type="SAM" id="Phobius"/>
    </source>
</evidence>
<gene>
    <name evidence="3" type="ORF">C8J48_2536</name>
</gene>
<feature type="transmembrane region" description="Helical" evidence="2">
    <location>
        <begin position="154"/>
        <end position="182"/>
    </location>
</feature>
<dbReference type="PANTHER" id="PTHR37305">
    <property type="entry name" value="INTEGRAL MEMBRANE PROTEIN-RELATED"/>
    <property type="match status" value="1"/>
</dbReference>
<evidence type="ECO:0000256" key="1">
    <source>
        <dbReference type="SAM" id="Coils"/>
    </source>
</evidence>
<protein>
    <submittedName>
        <fullName evidence="3">ABC-2 type transport system permease protein</fullName>
    </submittedName>
</protein>
<feature type="transmembrane region" description="Helical" evidence="2">
    <location>
        <begin position="288"/>
        <end position="310"/>
    </location>
</feature>
<dbReference type="Pfam" id="PF12679">
    <property type="entry name" value="ABC2_membrane_2"/>
    <property type="match status" value="1"/>
</dbReference>
<dbReference type="PANTHER" id="PTHR37305:SF1">
    <property type="entry name" value="MEMBRANE PROTEIN"/>
    <property type="match status" value="1"/>
</dbReference>
<dbReference type="RefSeq" id="WP_107727262.1">
    <property type="nucleotide sequence ID" value="NZ_PZZP01000001.1"/>
</dbReference>
<dbReference type="AlphaFoldDB" id="A0A2T4ZDD5"/>
<comment type="caution">
    <text evidence="3">The sequence shown here is derived from an EMBL/GenBank/DDBJ whole genome shotgun (WGS) entry which is preliminary data.</text>
</comment>
<dbReference type="OrthoDB" id="8613028at2"/>
<feature type="coiled-coil region" evidence="1">
    <location>
        <begin position="41"/>
        <end position="68"/>
    </location>
</feature>
<dbReference type="Proteomes" id="UP000241639">
    <property type="component" value="Unassembled WGS sequence"/>
</dbReference>
<feature type="transmembrane region" description="Helical" evidence="2">
    <location>
        <begin position="202"/>
        <end position="225"/>
    </location>
</feature>
<evidence type="ECO:0000313" key="4">
    <source>
        <dbReference type="Proteomes" id="UP000241639"/>
    </source>
</evidence>
<keyword evidence="4" id="KW-1185">Reference proteome</keyword>
<dbReference type="GO" id="GO:0005886">
    <property type="term" value="C:plasma membrane"/>
    <property type="evidence" value="ECO:0007669"/>
    <property type="project" value="UniProtKB-SubCell"/>
</dbReference>
<keyword evidence="2" id="KW-0812">Transmembrane</keyword>
<organism evidence="3 4">
    <name type="scientific">Desmospora activa DSM 45169</name>
    <dbReference type="NCBI Taxonomy" id="1121389"/>
    <lineage>
        <taxon>Bacteria</taxon>
        <taxon>Bacillati</taxon>
        <taxon>Bacillota</taxon>
        <taxon>Bacilli</taxon>
        <taxon>Bacillales</taxon>
        <taxon>Thermoactinomycetaceae</taxon>
        <taxon>Desmospora</taxon>
    </lineage>
</organism>
<dbReference type="EMBL" id="PZZP01000001">
    <property type="protein sequence ID" value="PTM59899.1"/>
    <property type="molecule type" value="Genomic_DNA"/>
</dbReference>
<name>A0A2T4ZDD5_9BACL</name>
<sequence>MLKFARLIQNENMKIFRRIGTWVMTGLLVLVVIGYALITHFNQAATQNQDWKQNLESANQQNQAMLQQADVPDFYHAEIEKEIAMNQYRLDHNIPPTEQTLWGFITESTDFTSLITLFTIIVGATSVAGEFSWGTIKLLLIRSVSRSKILLSKYLASFLFALAMLAVLFVTSFLAGGLLFGFSDATIPHLAYVDGQVTEKNMLLHIIGLFGLASVKLLMMATFAFMISSVFRSSSLAIGLSIFLMFAGTQATFILAQLGYDWVKYLLFANTELSYYLNGSAPLPGMTLPFSITVLAVHFILFQAISWISFNSRDVTA</sequence>
<dbReference type="GO" id="GO:0140359">
    <property type="term" value="F:ABC-type transporter activity"/>
    <property type="evidence" value="ECO:0007669"/>
    <property type="project" value="InterPro"/>
</dbReference>
<keyword evidence="2" id="KW-1133">Transmembrane helix</keyword>